<feature type="transmembrane region" description="Helical" evidence="2">
    <location>
        <begin position="93"/>
        <end position="118"/>
    </location>
</feature>
<evidence type="ECO:0000313" key="4">
    <source>
        <dbReference type="Proteomes" id="UP000078561"/>
    </source>
</evidence>
<evidence type="ECO:0000256" key="2">
    <source>
        <dbReference type="SAM" id="Phobius"/>
    </source>
</evidence>
<feature type="compositionally biased region" description="Low complexity" evidence="1">
    <location>
        <begin position="597"/>
        <end position="611"/>
    </location>
</feature>
<evidence type="ECO:0000256" key="1">
    <source>
        <dbReference type="SAM" id="MobiDB-lite"/>
    </source>
</evidence>
<feature type="compositionally biased region" description="Polar residues" evidence="1">
    <location>
        <begin position="492"/>
        <end position="501"/>
    </location>
</feature>
<evidence type="ECO:0000313" key="3">
    <source>
        <dbReference type="EMBL" id="SAL97601.1"/>
    </source>
</evidence>
<organism evidence="3">
    <name type="scientific">Absidia glauca</name>
    <name type="common">Pin mould</name>
    <dbReference type="NCBI Taxonomy" id="4829"/>
    <lineage>
        <taxon>Eukaryota</taxon>
        <taxon>Fungi</taxon>
        <taxon>Fungi incertae sedis</taxon>
        <taxon>Mucoromycota</taxon>
        <taxon>Mucoromycotina</taxon>
        <taxon>Mucoromycetes</taxon>
        <taxon>Mucorales</taxon>
        <taxon>Cunninghamellaceae</taxon>
        <taxon>Absidia</taxon>
    </lineage>
</organism>
<feature type="compositionally biased region" description="Polar residues" evidence="1">
    <location>
        <begin position="563"/>
        <end position="585"/>
    </location>
</feature>
<feature type="transmembrane region" description="Helical" evidence="2">
    <location>
        <begin position="130"/>
        <end position="149"/>
    </location>
</feature>
<keyword evidence="4" id="KW-1185">Reference proteome</keyword>
<feature type="compositionally biased region" description="Low complexity" evidence="1">
    <location>
        <begin position="481"/>
        <end position="491"/>
    </location>
</feature>
<reference evidence="3" key="1">
    <citation type="submission" date="2016-04" db="EMBL/GenBank/DDBJ databases">
        <authorList>
            <person name="Evans L.H."/>
            <person name="Alamgir A."/>
            <person name="Owens N."/>
            <person name="Weber N.D."/>
            <person name="Virtaneva K."/>
            <person name="Barbian K."/>
            <person name="Babar A."/>
            <person name="Rosenke K."/>
        </authorList>
    </citation>
    <scope>NUCLEOTIDE SEQUENCE [LARGE SCALE GENOMIC DNA]</scope>
    <source>
        <strain evidence="3">CBS 101.48</strain>
    </source>
</reference>
<feature type="transmembrane region" description="Helical" evidence="2">
    <location>
        <begin position="177"/>
        <end position="199"/>
    </location>
</feature>
<dbReference type="STRING" id="4829.A0A168LW42"/>
<proteinExistence type="predicted"/>
<feature type="compositionally biased region" description="Polar residues" evidence="1">
    <location>
        <begin position="536"/>
        <end position="547"/>
    </location>
</feature>
<feature type="transmembrane region" description="Helical" evidence="2">
    <location>
        <begin position="288"/>
        <end position="310"/>
    </location>
</feature>
<feature type="compositionally biased region" description="Polar residues" evidence="1">
    <location>
        <begin position="449"/>
        <end position="473"/>
    </location>
</feature>
<feature type="region of interest" description="Disordered" evidence="1">
    <location>
        <begin position="449"/>
        <end position="549"/>
    </location>
</feature>
<feature type="transmembrane region" description="Helical" evidence="2">
    <location>
        <begin position="24"/>
        <end position="49"/>
    </location>
</feature>
<dbReference type="AlphaFoldDB" id="A0A168LW42"/>
<keyword evidence="2" id="KW-0812">Transmembrane</keyword>
<sequence>MSSYSNFAKSSFVDPDYLQTLTTVFYVTSSVSLVANLLVCLFHGFMAVCQVAELNRVSLRLIVFACASGVIFSAFRFAMIIPADTDGCSVDSFFIVCTDLASPFCLSMVGVHAVCVLVLNVKDPRRLEKYYYFVIFIYSIVVSVVAVAASPANYPERYPCWIRHYFGKKDLQRFNWIWYYSLLVFPIALSALCSLVLLIRYSMERHNFATTSVRYARNNNPFLIPVISRRSNTTDPIKTFRDVIIRSTFYTLRFTNIQGYNIGGRTLIAAGVITTLQGEMLDSIRSSFLIGPLFPPSLLNIGFLVSILYFTDPAVRYTFGRFFRFLRKVYVDDYDLPPAKLNEPSPPSASPSIDDMWVSRYDEGDTWIGDKARGATVRLTRVNHDMIAEDTLEDGTANDHQQSKHQLATLFVRQQPWNPYRCRCFAKAMHWFLTKVCRLKPRAVTAVSPTSTLSYHSQPLTNTPTTQCSTPSSLGIDKQVSSSNENLSSTSDFALNSSNEGSTDKTDTPISKKRIPTVQFDSPSLEHRRLRKKVSGSPTTATSSPIYATTDDARYLTPYNTQATQRHPSFSATHESLQPTGSSLFTPPLRWHPPSTSDQDISSDSPASSTSNTAINHSGKRQKYHSSSPSQPP</sequence>
<gene>
    <name evidence="3" type="primary">ABSGL_03106.1 scaffold 4229</name>
</gene>
<name>A0A168LW42_ABSGL</name>
<dbReference type="EMBL" id="LT551876">
    <property type="protein sequence ID" value="SAL97601.1"/>
    <property type="molecule type" value="Genomic_DNA"/>
</dbReference>
<dbReference type="Gene3D" id="1.20.1070.10">
    <property type="entry name" value="Rhodopsin 7-helix transmembrane proteins"/>
    <property type="match status" value="1"/>
</dbReference>
<dbReference type="OrthoDB" id="2266370at2759"/>
<keyword evidence="2" id="KW-1133">Transmembrane helix</keyword>
<protein>
    <submittedName>
        <fullName evidence="3">Uncharacterized protein</fullName>
    </submittedName>
</protein>
<dbReference type="Proteomes" id="UP000078561">
    <property type="component" value="Unassembled WGS sequence"/>
</dbReference>
<accession>A0A168LW42</accession>
<feature type="region of interest" description="Disordered" evidence="1">
    <location>
        <begin position="563"/>
        <end position="633"/>
    </location>
</feature>
<keyword evidence="2" id="KW-0472">Membrane</keyword>
<feature type="transmembrane region" description="Helical" evidence="2">
    <location>
        <begin position="61"/>
        <end position="81"/>
    </location>
</feature>
<dbReference type="InParanoid" id="A0A168LW42"/>